<feature type="transmembrane region" description="Helical" evidence="1">
    <location>
        <begin position="34"/>
        <end position="57"/>
    </location>
</feature>
<evidence type="ECO:0000313" key="2">
    <source>
        <dbReference type="EMBL" id="MDT3405423.1"/>
    </source>
</evidence>
<evidence type="ECO:0000256" key="1">
    <source>
        <dbReference type="SAM" id="Phobius"/>
    </source>
</evidence>
<proteinExistence type="predicted"/>
<comment type="caution">
    <text evidence="2">The sequence shown here is derived from an EMBL/GenBank/DDBJ whole genome shotgun (WGS) entry which is preliminary data.</text>
</comment>
<keyword evidence="1" id="KW-1133">Transmembrane helix</keyword>
<protein>
    <submittedName>
        <fullName evidence="2">Uncharacterized membrane protein (DUF485 family)</fullName>
    </submittedName>
</protein>
<keyword evidence="3" id="KW-1185">Reference proteome</keyword>
<reference evidence="3" key="1">
    <citation type="submission" date="2023-07" db="EMBL/GenBank/DDBJ databases">
        <title>Functional and genomic diversity of the sorghum phyllosphere microbiome.</title>
        <authorList>
            <person name="Shade A."/>
        </authorList>
    </citation>
    <scope>NUCLEOTIDE SEQUENCE [LARGE SCALE GENOMIC DNA]</scope>
    <source>
        <strain evidence="3">SORGH_AS_0422</strain>
    </source>
</reference>
<sequence length="97" mass="11295">MLKNNRLYNFAKHSLRMTKKLSEMSLPELHQKRSILKGILIGFAVLWVIMMLTFIYLKAKPGLLVQFIIPFMCVWPALSSFNKIKEELKLRSQNGKA</sequence>
<organism evidence="2 3">
    <name type="scientific">Mucilaginibacter terrae</name>
    <dbReference type="NCBI Taxonomy" id="1955052"/>
    <lineage>
        <taxon>Bacteria</taxon>
        <taxon>Pseudomonadati</taxon>
        <taxon>Bacteroidota</taxon>
        <taxon>Sphingobacteriia</taxon>
        <taxon>Sphingobacteriales</taxon>
        <taxon>Sphingobacteriaceae</taxon>
        <taxon>Mucilaginibacter</taxon>
    </lineage>
</organism>
<evidence type="ECO:0000313" key="3">
    <source>
        <dbReference type="Proteomes" id="UP001258315"/>
    </source>
</evidence>
<name>A0ABU3H071_9SPHI</name>
<keyword evidence="1" id="KW-0812">Transmembrane</keyword>
<keyword evidence="1" id="KW-0472">Membrane</keyword>
<dbReference type="Proteomes" id="UP001258315">
    <property type="component" value="Unassembled WGS sequence"/>
</dbReference>
<accession>A0ABU3H071</accession>
<feature type="transmembrane region" description="Helical" evidence="1">
    <location>
        <begin position="63"/>
        <end position="81"/>
    </location>
</feature>
<gene>
    <name evidence="2" type="ORF">QE417_004495</name>
</gene>
<dbReference type="EMBL" id="JAVLVU010000001">
    <property type="protein sequence ID" value="MDT3405423.1"/>
    <property type="molecule type" value="Genomic_DNA"/>
</dbReference>